<evidence type="ECO:0000313" key="3">
    <source>
        <dbReference type="EMBL" id="BBC34466.1"/>
    </source>
</evidence>
<name>A0ABM7FDP4_9ACTN</name>
<accession>A0ABM7FDP4</accession>
<protein>
    <recommendedName>
        <fullName evidence="5">Membrane-associated oxidoreductase</fullName>
    </recommendedName>
</protein>
<evidence type="ECO:0000256" key="2">
    <source>
        <dbReference type="SAM" id="Phobius"/>
    </source>
</evidence>
<keyword evidence="4" id="KW-1185">Reference proteome</keyword>
<dbReference type="EMBL" id="AP018448">
    <property type="protein sequence ID" value="BBC34466.1"/>
    <property type="molecule type" value="Genomic_DNA"/>
</dbReference>
<evidence type="ECO:0000256" key="1">
    <source>
        <dbReference type="SAM" id="MobiDB-lite"/>
    </source>
</evidence>
<feature type="transmembrane region" description="Helical" evidence="2">
    <location>
        <begin position="497"/>
        <end position="521"/>
    </location>
</feature>
<proteinExistence type="predicted"/>
<gene>
    <name evidence="3" type="ORF">SGFS_057600</name>
</gene>
<dbReference type="Proteomes" id="UP001321542">
    <property type="component" value="Chromosome"/>
</dbReference>
<evidence type="ECO:0000313" key="4">
    <source>
        <dbReference type="Proteomes" id="UP001321542"/>
    </source>
</evidence>
<reference evidence="3 4" key="2">
    <citation type="journal article" date="2023" name="ChemBioChem">
        <title>Acyltransferase Domain Exchange between Two Independent Type I Polyketide Synthases in the Same Producer Strain of Macrolide Antibiotics.</title>
        <authorList>
            <person name="Kudo F."/>
            <person name="Kishikawa K."/>
            <person name="Tsuboi K."/>
            <person name="Kido T."/>
            <person name="Usui T."/>
            <person name="Hashimoto J."/>
            <person name="Shin-Ya K."/>
            <person name="Miyanaga A."/>
            <person name="Eguchi T."/>
        </authorList>
    </citation>
    <scope>NUCLEOTIDE SEQUENCE [LARGE SCALE GENOMIC DNA]</scope>
    <source>
        <strain evidence="3 4">A-8890</strain>
    </source>
</reference>
<reference evidence="3 4" key="1">
    <citation type="journal article" date="2010" name="ChemBioChem">
        <title>Cloning and characterization of the biosynthetic gene cluster of 16-membered macrolide antibiotic FD-891: involvement of a dual functional cytochrome P450 monooxygenase catalyzing epoxidation and hydroxylation.</title>
        <authorList>
            <person name="Kudo F."/>
            <person name="Motegi A."/>
            <person name="Mizoue K."/>
            <person name="Eguchi T."/>
        </authorList>
    </citation>
    <scope>NUCLEOTIDE SEQUENCE [LARGE SCALE GENOMIC DNA]</scope>
    <source>
        <strain evidence="3 4">A-8890</strain>
    </source>
</reference>
<feature type="transmembrane region" description="Helical" evidence="2">
    <location>
        <begin position="433"/>
        <end position="451"/>
    </location>
</feature>
<keyword evidence="2" id="KW-1133">Transmembrane helix</keyword>
<keyword evidence="2" id="KW-0812">Transmembrane</keyword>
<organism evidence="3 4">
    <name type="scientific">Streptomyces graminofaciens</name>
    <dbReference type="NCBI Taxonomy" id="68212"/>
    <lineage>
        <taxon>Bacteria</taxon>
        <taxon>Bacillati</taxon>
        <taxon>Actinomycetota</taxon>
        <taxon>Actinomycetes</taxon>
        <taxon>Kitasatosporales</taxon>
        <taxon>Streptomycetaceae</taxon>
        <taxon>Streptomyces</taxon>
    </lineage>
</organism>
<evidence type="ECO:0008006" key="5">
    <source>
        <dbReference type="Google" id="ProtNLM"/>
    </source>
</evidence>
<sequence length="524" mass="55750">MPERALWDAFPEGRLVDLRAGRPEDDQDEDDVAGGGAWGPGRTVRAEVVVALLLGANSGRPGTVASLWLAGARISGRLDLAGAQLNHQLWLENCWLEESVDLFGASTHTIAIVGSRVPGIEAGSARVEGRLDLRGSVLTRGPASPYHRRRTALSLMNAQVSGGVVLNGAEIAAPGEWAVSGGGLVTEGGVFCKDGFIAHGEVRLVGAQLPGGLFMQGARLESPSADGVALALDNAVAPTVDLSEGFAANGTVRLRGARVADGLTFEGSVLNGPPGGDGEGDGRGPALVALLLQAVDFDLTLARRPSGSVDLRGAQVSYLHDSEHSWPDAPHVVELDGFVYGSIKIVGPDGERREAVGDRESVARRVEWIQRGPGYSPQPYEQLASWYRKAGHDDDARRVLLARQRHRRRTLHPAARAWSHLLDATVGYGYRPWLAGVWLLALTLLGTLTFATHTPTPTKPDEGAPFQPLAYTLDLLIPIGGLGQRTGWYWTDDAVQWTAYALIAFGWVLTTAVVAGVTRALQKS</sequence>
<keyword evidence="2" id="KW-0472">Membrane</keyword>
<feature type="region of interest" description="Disordered" evidence="1">
    <location>
        <begin position="18"/>
        <end position="38"/>
    </location>
</feature>